<protein>
    <submittedName>
        <fullName evidence="1">Uncharacterized protein</fullName>
    </submittedName>
</protein>
<accession>W5SH65</accession>
<geneLocation type="plasmid" evidence="1">
    <name>unnamed</name>
</geneLocation>
<organism evidence="1">
    <name type="scientific">Borrelia miyamotoi FR64b</name>
    <dbReference type="NCBI Taxonomy" id="1292392"/>
    <lineage>
        <taxon>Bacteria</taxon>
        <taxon>Pseudomonadati</taxon>
        <taxon>Spirochaetota</taxon>
        <taxon>Spirochaetia</taxon>
        <taxon>Spirochaetales</taxon>
        <taxon>Borreliaceae</taxon>
        <taxon>Borrelia</taxon>
    </lineage>
</organism>
<keyword evidence="1" id="KW-0614">Plasmid</keyword>
<sequence length="39" mass="4492">MQEFGSFVGESKANLVREGVKFTSSILNFIKKLKRILYL</sequence>
<dbReference type="HOGENOM" id="CLU_3305740_0_0_12"/>
<name>W5SH65_9SPIR</name>
<dbReference type="AlphaFoldDB" id="W5SH65"/>
<gene>
    <name evidence="1" type="ORF">BOM_1455</name>
</gene>
<reference evidence="1" key="1">
    <citation type="submission" date="2013-02" db="EMBL/GenBank/DDBJ databases">
        <title>Comparative genomics of Borrelia species.</title>
        <authorList>
            <person name="Schwan T.G."/>
            <person name="Raffel S.J."/>
            <person name="Porcella S.F."/>
        </authorList>
    </citation>
    <scope>NUCLEOTIDE SEQUENCE</scope>
    <source>
        <strain evidence="1">FR64b</strain>
        <plasmid evidence="1">unnamed</plasmid>
    </source>
</reference>
<proteinExistence type="predicted"/>
<dbReference type="EMBL" id="CP004251">
    <property type="protein sequence ID" value="AHH05998.1"/>
    <property type="molecule type" value="Genomic_DNA"/>
</dbReference>
<evidence type="ECO:0000313" key="1">
    <source>
        <dbReference type="EMBL" id="AHH05998.1"/>
    </source>
</evidence>